<protein>
    <submittedName>
        <fullName evidence="1">Uncharacterized protein</fullName>
    </submittedName>
</protein>
<evidence type="ECO:0000313" key="2">
    <source>
        <dbReference type="Proteomes" id="UP001064048"/>
    </source>
</evidence>
<accession>A0ACC0KHC1</accession>
<dbReference type="EMBL" id="CM046106">
    <property type="protein sequence ID" value="KAI8435888.1"/>
    <property type="molecule type" value="Genomic_DNA"/>
</dbReference>
<comment type="caution">
    <text evidence="1">The sequence shown here is derived from an EMBL/GenBank/DDBJ whole genome shotgun (WGS) entry which is preliminary data.</text>
</comment>
<name>A0ACC0KHC1_CHOFU</name>
<sequence length="944" mass="100314">GASTRKTTLPVNASAPPAEPRARKWRQTDSECGAGATSAAGAAVAAALQFFAASQCLVREDWPINAAVDTLAARLARLPGSVLLLEAGSDPPVESIVSTWFCSNSMVVGGHKVRLASIMVVGGSTAGAALAAWLARLLGSVLLLEAGSDPPVESIVSTWFCSNSMVVGGGTRVRLASIMVVGGSTAGAALAAWLARLLGSVLLLEAGSIHRWSPSNSMVVGGGTRVRLASIMVVGGSTAGAALAAWLARLLGSVLLLEAGSDPPVKSIVSTWFCSNSMVVGGGTRVRLASIMVVGGSTAGAALAARLARLLGSVLLLEAGSDPPVKSIVSTWFCSNSMVVGGGTRVRLASIMVVGGSTAGAALAAWLARLLGSVLLLEAGSDPPVKSIVSTWFCSNSTVVGGGTAGAALAAWLARLLGSVLLLEAGSDPRGIPGFRYSLKGSQYDWNFTSVDDSWSSQALRGGQRQPRGHMLGGSGSLNDMVYARGYPADYDEWATIVGDIWNWTTVLEYFKKTEYLTDERIIDDPELMKYHGRSGDIEVTGLRESTNVTDRFLEAFKELGFAMVKDMTYPKLIGAGRFSHTIRDGRRDSTLTAMLNKVENDRNNLKVVKQAFVTKILIQNNTAYGVEVLLNGDQFTFFANKEVVVTAGTFNTPKLLMLSGLGPKDQLENLDIAVIKDLPVGENLHDHIMVLTFLAADNGTCYSPKSESHMDVIRYLYDRTGSLSMTNSMGAYIKDPSVDGPLFAIYPSCMPVNTQFYQQCVELLGFKEKICAKLQSELENYEVLPLAVVLLKPKSRGRLRLQSKDPSAAPLIYSGTFNDTSDLTAFPDALNVAWSVANTSYFRMKNARVVELEVDVCADSSELEKVKCDARAMATSAWHATGTAALGAVLDARLRVRGVAHLRVADASVMPKIIRGNTNAPVVMIAERAADFIKEEHYGTNYT</sequence>
<gene>
    <name evidence="1" type="ORF">MSG28_004086</name>
</gene>
<evidence type="ECO:0000313" key="1">
    <source>
        <dbReference type="EMBL" id="KAI8435888.1"/>
    </source>
</evidence>
<reference evidence="1 2" key="1">
    <citation type="journal article" date="2022" name="Genome Biol. Evol.">
        <title>The Spruce Budworm Genome: Reconstructing the Evolutionary History of Antifreeze Proteins.</title>
        <authorList>
            <person name="Beliveau C."/>
            <person name="Gagne P."/>
            <person name="Picq S."/>
            <person name="Vernygora O."/>
            <person name="Keeling C.I."/>
            <person name="Pinkney K."/>
            <person name="Doucet D."/>
            <person name="Wen F."/>
            <person name="Johnston J.S."/>
            <person name="Maaroufi H."/>
            <person name="Boyle B."/>
            <person name="Laroche J."/>
            <person name="Dewar K."/>
            <person name="Juretic N."/>
            <person name="Blackburn G."/>
            <person name="Nisole A."/>
            <person name="Brunet B."/>
            <person name="Brandao M."/>
            <person name="Lumley L."/>
            <person name="Duan J."/>
            <person name="Quan G."/>
            <person name="Lucarotti C.J."/>
            <person name="Roe A.D."/>
            <person name="Sperling F.A.H."/>
            <person name="Levesque R.C."/>
            <person name="Cusson M."/>
        </authorList>
    </citation>
    <scope>NUCLEOTIDE SEQUENCE [LARGE SCALE GENOMIC DNA]</scope>
    <source>
        <strain evidence="1">Glfc:IPQL:Cfum</strain>
    </source>
</reference>
<dbReference type="Proteomes" id="UP001064048">
    <property type="component" value="Chromosome 6"/>
</dbReference>
<feature type="non-terminal residue" evidence="1">
    <location>
        <position position="1"/>
    </location>
</feature>
<keyword evidence="2" id="KW-1185">Reference proteome</keyword>
<organism evidence="1 2">
    <name type="scientific">Choristoneura fumiferana</name>
    <name type="common">Spruce budworm moth</name>
    <name type="synonym">Archips fumiferana</name>
    <dbReference type="NCBI Taxonomy" id="7141"/>
    <lineage>
        <taxon>Eukaryota</taxon>
        <taxon>Metazoa</taxon>
        <taxon>Ecdysozoa</taxon>
        <taxon>Arthropoda</taxon>
        <taxon>Hexapoda</taxon>
        <taxon>Insecta</taxon>
        <taxon>Pterygota</taxon>
        <taxon>Neoptera</taxon>
        <taxon>Endopterygota</taxon>
        <taxon>Lepidoptera</taxon>
        <taxon>Glossata</taxon>
        <taxon>Ditrysia</taxon>
        <taxon>Tortricoidea</taxon>
        <taxon>Tortricidae</taxon>
        <taxon>Tortricinae</taxon>
        <taxon>Choristoneura</taxon>
    </lineage>
</organism>
<proteinExistence type="predicted"/>